<accession>F2B975</accession>
<name>F2B975_9NEIS</name>
<dbReference type="EMBL" id="AFAY01000004">
    <property type="protein sequence ID" value="EGF12043.1"/>
    <property type="molecule type" value="Genomic_DNA"/>
</dbReference>
<sequence length="42" mass="4771">MQRKLRFQTAFGRQGARASPQGDTPYVRFSMGWYFQTASAIG</sequence>
<comment type="caution">
    <text evidence="1">The sequence shown here is derived from an EMBL/GenBank/DDBJ whole genome shotgun (WGS) entry which is preliminary data.</text>
</comment>
<dbReference type="HOGENOM" id="CLU_3254465_0_0_4"/>
<evidence type="ECO:0000313" key="2">
    <source>
        <dbReference type="Proteomes" id="UP000004105"/>
    </source>
</evidence>
<dbReference type="AlphaFoldDB" id="F2B975"/>
<proteinExistence type="predicted"/>
<organism evidence="1 2">
    <name type="scientific">Neisseria bacilliformis ATCC BAA-1200</name>
    <dbReference type="NCBI Taxonomy" id="888742"/>
    <lineage>
        <taxon>Bacteria</taxon>
        <taxon>Pseudomonadati</taxon>
        <taxon>Pseudomonadota</taxon>
        <taxon>Betaproteobacteria</taxon>
        <taxon>Neisseriales</taxon>
        <taxon>Neisseriaceae</taxon>
        <taxon>Neisseria</taxon>
    </lineage>
</organism>
<gene>
    <name evidence="1" type="ORF">HMPREF9123_0249</name>
</gene>
<dbReference type="Proteomes" id="UP000004105">
    <property type="component" value="Unassembled WGS sequence"/>
</dbReference>
<keyword evidence="2" id="KW-1185">Reference proteome</keyword>
<reference evidence="1 2" key="1">
    <citation type="submission" date="2011-02" db="EMBL/GenBank/DDBJ databases">
        <authorList>
            <person name="Muzny D."/>
            <person name="Qin X."/>
            <person name="Deng J."/>
            <person name="Jiang H."/>
            <person name="Liu Y."/>
            <person name="Qu J."/>
            <person name="Song X.-Z."/>
            <person name="Zhang L."/>
            <person name="Thornton R."/>
            <person name="Coyle M."/>
            <person name="Francisco L."/>
            <person name="Jackson L."/>
            <person name="Javaid M."/>
            <person name="Korchina V."/>
            <person name="Kovar C."/>
            <person name="Mata R."/>
            <person name="Mathew T."/>
            <person name="Ngo R."/>
            <person name="Nguyen L."/>
            <person name="Nguyen N."/>
            <person name="Okwuonu G."/>
            <person name="Ongeri F."/>
            <person name="Pham C."/>
            <person name="Simmons D."/>
            <person name="Wilczek-Boney K."/>
            <person name="Hale W."/>
            <person name="Jakkamsetti A."/>
            <person name="Pham P."/>
            <person name="Ruth R."/>
            <person name="San Lucas F."/>
            <person name="Warren J."/>
            <person name="Zhang J."/>
            <person name="Zhao Z."/>
            <person name="Zhou C."/>
            <person name="Zhu D."/>
            <person name="Lee S."/>
            <person name="Bess C."/>
            <person name="Blankenburg K."/>
            <person name="Forbes L."/>
            <person name="Fu Q."/>
            <person name="Gubbala S."/>
            <person name="Hirani K."/>
            <person name="Jayaseelan J.C."/>
            <person name="Lara F."/>
            <person name="Munidasa M."/>
            <person name="Palculict T."/>
            <person name="Patil S."/>
            <person name="Pu L.-L."/>
            <person name="Saada N."/>
            <person name="Tang L."/>
            <person name="Weissenberger G."/>
            <person name="Zhu Y."/>
            <person name="Hemphill L."/>
            <person name="Shang Y."/>
            <person name="Youmans B."/>
            <person name="Ayvaz T."/>
            <person name="Ross M."/>
            <person name="Santibanez J."/>
            <person name="Aqrawi P."/>
            <person name="Gross S."/>
            <person name="Joshi V."/>
            <person name="Fowler G."/>
            <person name="Nazareth L."/>
            <person name="Reid J."/>
            <person name="Worley K."/>
            <person name="Petrosino J."/>
            <person name="Highlander S."/>
            <person name="Gibbs R."/>
        </authorList>
    </citation>
    <scope>NUCLEOTIDE SEQUENCE [LARGE SCALE GENOMIC DNA]</scope>
    <source>
        <strain evidence="1 2">ATCC BAA-1200</strain>
    </source>
</reference>
<evidence type="ECO:0000313" key="1">
    <source>
        <dbReference type="EMBL" id="EGF12043.1"/>
    </source>
</evidence>
<protein>
    <submittedName>
        <fullName evidence="1">Uncharacterized protein</fullName>
    </submittedName>
</protein>